<feature type="region of interest" description="Disordered" evidence="1">
    <location>
        <begin position="1"/>
        <end position="22"/>
    </location>
</feature>
<keyword evidence="3" id="KW-1185">Reference proteome</keyword>
<sequence length="83" mass="9477">PRKSSLSFPAEDDDDVEEEADEVVPDGIEEVELAKINLEKREREQKLLLDDIRKLSLWCDPSGDVHPEKESDLWMITGGRSIL</sequence>
<dbReference type="AlphaFoldDB" id="A0A392Q7M3"/>
<protein>
    <submittedName>
        <fullName evidence="2">SABRE family protein</fullName>
    </submittedName>
</protein>
<accession>A0A392Q7M3</accession>
<proteinExistence type="predicted"/>
<comment type="caution">
    <text evidence="2">The sequence shown here is derived from an EMBL/GenBank/DDBJ whole genome shotgun (WGS) entry which is preliminary data.</text>
</comment>
<name>A0A392Q7M3_9FABA</name>
<feature type="non-terminal residue" evidence="2">
    <location>
        <position position="1"/>
    </location>
</feature>
<dbReference type="Pfam" id="PF10344">
    <property type="entry name" value="Hobbit"/>
    <property type="match status" value="1"/>
</dbReference>
<feature type="compositionally biased region" description="Acidic residues" evidence="1">
    <location>
        <begin position="10"/>
        <end position="22"/>
    </location>
</feature>
<feature type="non-terminal residue" evidence="2">
    <location>
        <position position="83"/>
    </location>
</feature>
<evidence type="ECO:0000313" key="2">
    <source>
        <dbReference type="EMBL" id="MCI19887.1"/>
    </source>
</evidence>
<evidence type="ECO:0000256" key="1">
    <source>
        <dbReference type="SAM" id="MobiDB-lite"/>
    </source>
</evidence>
<dbReference type="Proteomes" id="UP000265520">
    <property type="component" value="Unassembled WGS sequence"/>
</dbReference>
<dbReference type="InterPro" id="IPR045167">
    <property type="entry name" value="Hobbit"/>
</dbReference>
<dbReference type="EMBL" id="LXQA010117065">
    <property type="protein sequence ID" value="MCI19887.1"/>
    <property type="molecule type" value="Genomic_DNA"/>
</dbReference>
<evidence type="ECO:0000313" key="3">
    <source>
        <dbReference type="Proteomes" id="UP000265520"/>
    </source>
</evidence>
<reference evidence="2 3" key="1">
    <citation type="journal article" date="2018" name="Front. Plant Sci.">
        <title>Red Clover (Trifolium pratense) and Zigzag Clover (T. medium) - A Picture of Genomic Similarities and Differences.</title>
        <authorList>
            <person name="Dluhosova J."/>
            <person name="Istvanek J."/>
            <person name="Nedelnik J."/>
            <person name="Repkova J."/>
        </authorList>
    </citation>
    <scope>NUCLEOTIDE SEQUENCE [LARGE SCALE GENOMIC DNA]</scope>
    <source>
        <strain evidence="3">cv. 10/8</strain>
        <tissue evidence="2">Leaf</tissue>
    </source>
</reference>
<organism evidence="2 3">
    <name type="scientific">Trifolium medium</name>
    <dbReference type="NCBI Taxonomy" id="97028"/>
    <lineage>
        <taxon>Eukaryota</taxon>
        <taxon>Viridiplantae</taxon>
        <taxon>Streptophyta</taxon>
        <taxon>Embryophyta</taxon>
        <taxon>Tracheophyta</taxon>
        <taxon>Spermatophyta</taxon>
        <taxon>Magnoliopsida</taxon>
        <taxon>eudicotyledons</taxon>
        <taxon>Gunneridae</taxon>
        <taxon>Pentapetalae</taxon>
        <taxon>rosids</taxon>
        <taxon>fabids</taxon>
        <taxon>Fabales</taxon>
        <taxon>Fabaceae</taxon>
        <taxon>Papilionoideae</taxon>
        <taxon>50 kb inversion clade</taxon>
        <taxon>NPAAA clade</taxon>
        <taxon>Hologalegina</taxon>
        <taxon>IRL clade</taxon>
        <taxon>Trifolieae</taxon>
        <taxon>Trifolium</taxon>
    </lineage>
</organism>